<dbReference type="InterPro" id="IPR016088">
    <property type="entry name" value="Chalcone_isomerase_3-sand"/>
</dbReference>
<dbReference type="InterPro" id="IPR016087">
    <property type="entry name" value="Chalcone_isomerase"/>
</dbReference>
<dbReference type="InterPro" id="IPR044191">
    <property type="entry name" value="CHI3-like"/>
</dbReference>
<comment type="similarity">
    <text evidence="1 2">Belongs to the chalcone isomerase family.</text>
</comment>
<dbReference type="OrthoDB" id="1883168at2759"/>
<evidence type="ECO:0000259" key="3">
    <source>
        <dbReference type="Pfam" id="PF02431"/>
    </source>
</evidence>
<protein>
    <recommendedName>
        <fullName evidence="2">Chalcone-flavonone isomerase family protein</fullName>
    </recommendedName>
</protein>
<keyword evidence="4" id="KW-0413">Isomerase</keyword>
<evidence type="ECO:0000313" key="4">
    <source>
        <dbReference type="EMBL" id="KAF3327365.1"/>
    </source>
</evidence>
<dbReference type="Proteomes" id="UP000623129">
    <property type="component" value="Unassembled WGS sequence"/>
</dbReference>
<dbReference type="InterPro" id="IPR036298">
    <property type="entry name" value="Chalcone_isomerase_sf"/>
</dbReference>
<feature type="domain" description="Chalcone isomerase" evidence="3">
    <location>
        <begin position="16"/>
        <end position="197"/>
    </location>
</feature>
<dbReference type="Pfam" id="PF02431">
    <property type="entry name" value="Chalcone"/>
    <property type="match status" value="1"/>
</dbReference>
<sequence length="204" mass="22553">MIMVDDVAFASELTLTKPLALWGTGLTDIEIHFLQIKYNAIGIYLEKDVVSHLSSWKGKSATELADDDTFFDALVSAPVEKLFRVVVIKEIKGAQYGVQLESAVRERLVAVDKYEEEEEEALEKVTDFFQIKYFKPDSVVTFSFPTSGKAEISFVTEGKPEAKLTVENANVTEMIQKWYLGGSSAVSPSTIKSLAEKSAAVLAQ</sequence>
<evidence type="ECO:0000313" key="5">
    <source>
        <dbReference type="Proteomes" id="UP000623129"/>
    </source>
</evidence>
<accession>A0A833QJT3</accession>
<name>A0A833QJT3_9POAL</name>
<dbReference type="AlphaFoldDB" id="A0A833QJT3"/>
<comment type="caution">
    <text evidence="4">The sequence shown here is derived from an EMBL/GenBank/DDBJ whole genome shotgun (WGS) entry which is preliminary data.</text>
</comment>
<dbReference type="Gene3D" id="3.50.70.10">
    <property type="match status" value="1"/>
</dbReference>
<gene>
    <name evidence="4" type="ORF">FCM35_KLT07483</name>
</gene>
<dbReference type="InterPro" id="IPR016089">
    <property type="entry name" value="Chalcone_isomerase_bundle_sf"/>
</dbReference>
<evidence type="ECO:0000256" key="2">
    <source>
        <dbReference type="RuleBase" id="RU361158"/>
    </source>
</evidence>
<dbReference type="Gene3D" id="1.10.890.20">
    <property type="match status" value="1"/>
</dbReference>
<dbReference type="GO" id="GO:0016872">
    <property type="term" value="F:intramolecular lyase activity"/>
    <property type="evidence" value="ECO:0007669"/>
    <property type="project" value="InterPro"/>
</dbReference>
<dbReference type="EMBL" id="SWLB01000017">
    <property type="protein sequence ID" value="KAF3327365.1"/>
    <property type="molecule type" value="Genomic_DNA"/>
</dbReference>
<evidence type="ECO:0000256" key="1">
    <source>
        <dbReference type="ARBA" id="ARBA00007166"/>
    </source>
</evidence>
<proteinExistence type="inferred from homology"/>
<dbReference type="PANTHER" id="PTHR47588:SF1">
    <property type="entry name" value="CHALCONE--FLAVANONE ISOMERASE 3-RELATED"/>
    <property type="match status" value="1"/>
</dbReference>
<keyword evidence="5" id="KW-1185">Reference proteome</keyword>
<dbReference type="SUPFAM" id="SSF54626">
    <property type="entry name" value="Chalcone isomerase"/>
    <property type="match status" value="1"/>
</dbReference>
<dbReference type="PANTHER" id="PTHR47588">
    <property type="entry name" value="CHALCONE--FLAVONONE ISOMERASE 3-RELATED"/>
    <property type="match status" value="1"/>
</dbReference>
<organism evidence="4 5">
    <name type="scientific">Carex littledalei</name>
    <dbReference type="NCBI Taxonomy" id="544730"/>
    <lineage>
        <taxon>Eukaryota</taxon>
        <taxon>Viridiplantae</taxon>
        <taxon>Streptophyta</taxon>
        <taxon>Embryophyta</taxon>
        <taxon>Tracheophyta</taxon>
        <taxon>Spermatophyta</taxon>
        <taxon>Magnoliopsida</taxon>
        <taxon>Liliopsida</taxon>
        <taxon>Poales</taxon>
        <taxon>Cyperaceae</taxon>
        <taxon>Cyperoideae</taxon>
        <taxon>Cariceae</taxon>
        <taxon>Carex</taxon>
        <taxon>Carex subgen. Euthyceras</taxon>
    </lineage>
</organism>
<reference evidence="4" key="1">
    <citation type="submission" date="2020-01" db="EMBL/GenBank/DDBJ databases">
        <title>Genome sequence of Kobresia littledalei, the first chromosome-level genome in the family Cyperaceae.</title>
        <authorList>
            <person name="Qu G."/>
        </authorList>
    </citation>
    <scope>NUCLEOTIDE SEQUENCE</scope>
    <source>
        <strain evidence="4">C.B.Clarke</strain>
        <tissue evidence="4">Leaf</tissue>
    </source>
</reference>